<dbReference type="Proteomes" id="UP000887569">
    <property type="component" value="Unplaced"/>
</dbReference>
<feature type="region of interest" description="Disordered" evidence="1">
    <location>
        <begin position="87"/>
        <end position="120"/>
    </location>
</feature>
<feature type="region of interest" description="Disordered" evidence="1">
    <location>
        <begin position="138"/>
        <end position="161"/>
    </location>
</feature>
<feature type="compositionally biased region" description="Polar residues" evidence="1">
    <location>
        <begin position="140"/>
        <end position="161"/>
    </location>
</feature>
<reference evidence="3" key="1">
    <citation type="submission" date="2022-11" db="UniProtKB">
        <authorList>
            <consortium name="WormBaseParasite"/>
        </authorList>
    </citation>
    <scope>IDENTIFICATION</scope>
</reference>
<evidence type="ECO:0000313" key="3">
    <source>
        <dbReference type="WBParaSite" id="PgR018_g004_t01"/>
    </source>
</evidence>
<keyword evidence="2" id="KW-1185">Reference proteome</keyword>
<evidence type="ECO:0000313" key="2">
    <source>
        <dbReference type="Proteomes" id="UP000887569"/>
    </source>
</evidence>
<protein>
    <submittedName>
        <fullName evidence="3">Uncharacterized protein</fullName>
    </submittedName>
</protein>
<dbReference type="WBParaSite" id="PgR018_g004_t01">
    <property type="protein sequence ID" value="PgR018_g004_t01"/>
    <property type="gene ID" value="PgR018_g004"/>
</dbReference>
<name>A0A915AVH8_PARUN</name>
<proteinExistence type="predicted"/>
<evidence type="ECO:0000256" key="1">
    <source>
        <dbReference type="SAM" id="MobiDB-lite"/>
    </source>
</evidence>
<accession>A0A915AVH8</accession>
<dbReference type="AlphaFoldDB" id="A0A915AVH8"/>
<sequence length="161" mass="16882">NYSSGSTISGASYAIGAYPGTRRMNSGISQLKRTLRPSGIAVGHSGMRIGVVSSASPTKQLASTYMSPVSAANIVADPMRVANDNAPAPFIVPARGSKPTFRSKAQNGRGRSKPEQHDDILESSVNVYKSRHHLARCNFRPSTSSPSQVTDASSSAASCTI</sequence>
<organism evidence="2 3">
    <name type="scientific">Parascaris univalens</name>
    <name type="common">Nematode worm</name>
    <dbReference type="NCBI Taxonomy" id="6257"/>
    <lineage>
        <taxon>Eukaryota</taxon>
        <taxon>Metazoa</taxon>
        <taxon>Ecdysozoa</taxon>
        <taxon>Nematoda</taxon>
        <taxon>Chromadorea</taxon>
        <taxon>Rhabditida</taxon>
        <taxon>Spirurina</taxon>
        <taxon>Ascaridomorpha</taxon>
        <taxon>Ascaridoidea</taxon>
        <taxon>Ascarididae</taxon>
        <taxon>Parascaris</taxon>
    </lineage>
</organism>